<sequence length="154" mass="15984">MKVFRLFALALIALSAPVAAQEGCEPVPVEWAGWSASTAMTGDLEPGTRSEMVLAPAGSLKLAAAPGKEAVTGMYVGVAWFNVETAGKVRIALDQGAWIDLVKDGAAVSSTGHGHGPKCSGIRKIVDFELAPGRYGIQIVNAPKDRIGVMALLP</sequence>
<accession>A0ABS7PIJ0</accession>
<proteinExistence type="predicted"/>
<dbReference type="RefSeq" id="WP_222988189.1">
    <property type="nucleotide sequence ID" value="NZ_JAINVV010000001.1"/>
</dbReference>
<keyword evidence="1" id="KW-0732">Signal</keyword>
<evidence type="ECO:0000313" key="3">
    <source>
        <dbReference type="Proteomes" id="UP000706039"/>
    </source>
</evidence>
<feature type="chain" id="PRO_5046779400" evidence="1">
    <location>
        <begin position="21"/>
        <end position="154"/>
    </location>
</feature>
<reference evidence="2 3" key="1">
    <citation type="submission" date="2021-08" db="EMBL/GenBank/DDBJ databases">
        <authorList>
            <person name="Tuo L."/>
        </authorList>
    </citation>
    <scope>NUCLEOTIDE SEQUENCE [LARGE SCALE GENOMIC DNA]</scope>
    <source>
        <strain evidence="2 3">JCM 31229</strain>
    </source>
</reference>
<protein>
    <submittedName>
        <fullName evidence="2">Homogentisate 1,2-dioxygenase</fullName>
    </submittedName>
</protein>
<dbReference type="EMBL" id="JAINVV010000001">
    <property type="protein sequence ID" value="MBY8821101.1"/>
    <property type="molecule type" value="Genomic_DNA"/>
</dbReference>
<evidence type="ECO:0000256" key="1">
    <source>
        <dbReference type="SAM" id="SignalP"/>
    </source>
</evidence>
<keyword evidence="3" id="KW-1185">Reference proteome</keyword>
<comment type="caution">
    <text evidence="2">The sequence shown here is derived from an EMBL/GenBank/DDBJ whole genome shotgun (WGS) entry which is preliminary data.</text>
</comment>
<organism evidence="2 3">
    <name type="scientific">Sphingomonas colocasiae</name>
    <dbReference type="NCBI Taxonomy" id="1848973"/>
    <lineage>
        <taxon>Bacteria</taxon>
        <taxon>Pseudomonadati</taxon>
        <taxon>Pseudomonadota</taxon>
        <taxon>Alphaproteobacteria</taxon>
        <taxon>Sphingomonadales</taxon>
        <taxon>Sphingomonadaceae</taxon>
        <taxon>Sphingomonas</taxon>
    </lineage>
</organism>
<name>A0ABS7PIJ0_9SPHN</name>
<feature type="signal peptide" evidence="1">
    <location>
        <begin position="1"/>
        <end position="20"/>
    </location>
</feature>
<dbReference type="Proteomes" id="UP000706039">
    <property type="component" value="Unassembled WGS sequence"/>
</dbReference>
<evidence type="ECO:0000313" key="2">
    <source>
        <dbReference type="EMBL" id="MBY8821101.1"/>
    </source>
</evidence>
<gene>
    <name evidence="2" type="ORF">K7G82_02285</name>
</gene>